<proteinExistence type="inferred from homology"/>
<dbReference type="Pfam" id="PF13743">
    <property type="entry name" value="Thioredoxin_5"/>
    <property type="match status" value="1"/>
</dbReference>
<dbReference type="SUPFAM" id="SSF52833">
    <property type="entry name" value="Thioredoxin-like"/>
    <property type="match status" value="1"/>
</dbReference>
<dbReference type="HAMAP" id="MF_02245">
    <property type="entry name" value="Adapter_SpxH"/>
    <property type="match status" value="1"/>
</dbReference>
<comment type="function">
    <text evidence="2">Adapter protein required for efficient degradation of Spx by ClpXP under non-stress conditions. Interaction with Spx stabilizes Spx and exposes the C-terminus of Spx for recognition and proteolysis by ClpXP.</text>
</comment>
<dbReference type="PANTHER" id="PTHR13887:SF47">
    <property type="entry name" value="CLPXP ADAPTER PROTEIN SPXH"/>
    <property type="match status" value="1"/>
</dbReference>
<dbReference type="InterPro" id="IPR036249">
    <property type="entry name" value="Thioredoxin-like_sf"/>
</dbReference>
<comment type="similarity">
    <text evidence="2">Belongs to the SpxH family.</text>
</comment>
<organism evidence="3 4">
    <name type="scientific">Exobacillus caeni</name>
    <dbReference type="NCBI Taxonomy" id="2574798"/>
    <lineage>
        <taxon>Bacteria</taxon>
        <taxon>Bacillati</taxon>
        <taxon>Bacillota</taxon>
        <taxon>Bacilli</taxon>
        <taxon>Bacillales</taxon>
        <taxon>Guptibacillaceae</taxon>
        <taxon>Exobacillus</taxon>
    </lineage>
</organism>
<dbReference type="GO" id="GO:0005737">
    <property type="term" value="C:cytoplasm"/>
    <property type="evidence" value="ECO:0007669"/>
    <property type="project" value="UniProtKB-SubCell"/>
</dbReference>
<dbReference type="EMBL" id="SWLG01000005">
    <property type="protein sequence ID" value="TLS37797.1"/>
    <property type="molecule type" value="Genomic_DNA"/>
</dbReference>
<comment type="subcellular location">
    <subcellularLocation>
        <location evidence="2">Cytoplasm</location>
    </subcellularLocation>
</comment>
<dbReference type="Proteomes" id="UP000308230">
    <property type="component" value="Unassembled WGS sequence"/>
</dbReference>
<dbReference type="AlphaFoldDB" id="A0A5R9F2G4"/>
<dbReference type="CDD" id="cd03025">
    <property type="entry name" value="DsbA_FrnE_like"/>
    <property type="match status" value="1"/>
</dbReference>
<keyword evidence="4" id="KW-1185">Reference proteome</keyword>
<evidence type="ECO:0000256" key="2">
    <source>
        <dbReference type="HAMAP-Rule" id="MF_02245"/>
    </source>
</evidence>
<evidence type="ECO:0000313" key="3">
    <source>
        <dbReference type="EMBL" id="TLS37797.1"/>
    </source>
</evidence>
<dbReference type="Gene3D" id="1.10.472.60">
    <property type="entry name" value="putative protein disulfide isomerase domain"/>
    <property type="match status" value="1"/>
</dbReference>
<dbReference type="Gene3D" id="3.40.30.10">
    <property type="entry name" value="Glutaredoxin"/>
    <property type="match status" value="1"/>
</dbReference>
<comment type="subunit">
    <text evidence="2">Interacts with Spx.</text>
</comment>
<dbReference type="OrthoDB" id="9813770at2"/>
<name>A0A5R9F2G4_9BACL</name>
<accession>A0A5R9F2G4</accession>
<dbReference type="InterPro" id="IPR046404">
    <property type="entry name" value="Adapter_SpxH"/>
</dbReference>
<keyword evidence="1 2" id="KW-0963">Cytoplasm</keyword>
<protein>
    <recommendedName>
        <fullName evidence="2">ClpXP adapter protein SpxH</fullName>
    </recommendedName>
</protein>
<dbReference type="PANTHER" id="PTHR13887">
    <property type="entry name" value="GLUTATHIONE S-TRANSFERASE KAPPA"/>
    <property type="match status" value="1"/>
</dbReference>
<reference evidence="3 4" key="1">
    <citation type="submission" date="2019-04" db="EMBL/GenBank/DDBJ databases">
        <title>Bacillus caeni sp. nov., a bacterium isolated from mangrove sediment.</title>
        <authorList>
            <person name="Huang H."/>
            <person name="Mo K."/>
            <person name="Hu Y."/>
        </authorList>
    </citation>
    <scope>NUCLEOTIDE SEQUENCE [LARGE SCALE GENOMIC DNA]</scope>
    <source>
        <strain evidence="3 4">HB172195</strain>
    </source>
</reference>
<evidence type="ECO:0000313" key="4">
    <source>
        <dbReference type="Proteomes" id="UP000308230"/>
    </source>
</evidence>
<evidence type="ECO:0000256" key="1">
    <source>
        <dbReference type="ARBA" id="ARBA00022490"/>
    </source>
</evidence>
<comment type="caution">
    <text evidence="3">The sequence shown here is derived from an EMBL/GenBank/DDBJ whole genome shotgun (WGS) entry which is preliminary data.</text>
</comment>
<sequence length="310" mass="35269">MILTFYDAGSGSDPGFENIHQCESECATSSQRISKPIEIYSFVDPLCPECWGLEPIIKKLQIEYGDYFTIRHLIGGNLATLNSYRKKKKGINNHKDMAKKWEQTANRSGMSCDGDLWFEDPISTPYGASIAVKAAELQGKRAGSRFLRKLREVVFLQKQNITKEEVLLHCAEDSGLDLHEFQKDLHSQGAIKAFQCDMKITYEMEVDELPTLVFFNENIDEEGIKVTGMYNYDVYVNILREMLKVDPTPDAPPPLEDFLKKYKFVATQEVAVVYGISSSLAESKMKALSLKQVVERIPVKYGTFWRYIGD</sequence>
<gene>
    <name evidence="2" type="primary">spxH</name>
    <name evidence="3" type="ORF">FCL54_08220</name>
</gene>